<accession>A0A6J8EX21</accession>
<organism evidence="2 3">
    <name type="scientific">Mytilus coruscus</name>
    <name type="common">Sea mussel</name>
    <dbReference type="NCBI Taxonomy" id="42192"/>
    <lineage>
        <taxon>Eukaryota</taxon>
        <taxon>Metazoa</taxon>
        <taxon>Spiralia</taxon>
        <taxon>Lophotrochozoa</taxon>
        <taxon>Mollusca</taxon>
        <taxon>Bivalvia</taxon>
        <taxon>Autobranchia</taxon>
        <taxon>Pteriomorphia</taxon>
        <taxon>Mytilida</taxon>
        <taxon>Mytiloidea</taxon>
        <taxon>Mytilidae</taxon>
        <taxon>Mytilinae</taxon>
        <taxon>Mytilus</taxon>
    </lineage>
</organism>
<dbReference type="AlphaFoldDB" id="A0A6J8EX21"/>
<keyword evidence="3" id="KW-1185">Reference proteome</keyword>
<evidence type="ECO:0000313" key="3">
    <source>
        <dbReference type="Proteomes" id="UP000507470"/>
    </source>
</evidence>
<dbReference type="EMBL" id="CACVKT020010166">
    <property type="protein sequence ID" value="CAC5425117.1"/>
    <property type="molecule type" value="Genomic_DNA"/>
</dbReference>
<dbReference type="Proteomes" id="UP000507470">
    <property type="component" value="Unassembled WGS sequence"/>
</dbReference>
<evidence type="ECO:0000313" key="2">
    <source>
        <dbReference type="EMBL" id="CAC5425117.1"/>
    </source>
</evidence>
<gene>
    <name evidence="2" type="ORF">MCOR_56964</name>
</gene>
<evidence type="ECO:0000256" key="1">
    <source>
        <dbReference type="SAM" id="MobiDB-lite"/>
    </source>
</evidence>
<protein>
    <submittedName>
        <fullName evidence="2">Uncharacterized protein</fullName>
    </submittedName>
</protein>
<reference evidence="2 3" key="1">
    <citation type="submission" date="2020-06" db="EMBL/GenBank/DDBJ databases">
        <authorList>
            <person name="Li R."/>
            <person name="Bekaert M."/>
        </authorList>
    </citation>
    <scope>NUCLEOTIDE SEQUENCE [LARGE SCALE GENOMIC DNA]</scope>
    <source>
        <strain evidence="3">wild</strain>
    </source>
</reference>
<name>A0A6J8EX21_MYTCO</name>
<proteinExistence type="predicted"/>
<dbReference type="OrthoDB" id="6079754at2759"/>
<feature type="region of interest" description="Disordered" evidence="1">
    <location>
        <begin position="1"/>
        <end position="76"/>
    </location>
</feature>
<feature type="compositionally biased region" description="Basic and acidic residues" evidence="1">
    <location>
        <begin position="67"/>
        <end position="76"/>
    </location>
</feature>
<sequence>MFQAGNCAVNGDKNSEAKGQSQRHPEVVKQTQSLRQERSDNEYENSDDNISIRPRDDDNLGDSDNESDTKSTDEEHLSVEAKKCLYDLFGDDALTKKSEKKFGIEIDDAQKHVLLNSWRTEHPNLVSAFAEESKDDFPVHEDTEKLLLVPSIDDLISRCLIKKHGKKASATKGG</sequence>